<dbReference type="PRINTS" id="PR00024">
    <property type="entry name" value="HOMEOBOX"/>
</dbReference>
<dbReference type="SUPFAM" id="SSF46689">
    <property type="entry name" value="Homeodomain-like"/>
    <property type="match status" value="1"/>
</dbReference>
<feature type="region of interest" description="Disordered" evidence="7">
    <location>
        <begin position="62"/>
        <end position="112"/>
    </location>
</feature>
<evidence type="ECO:0000256" key="1">
    <source>
        <dbReference type="ARBA" id="ARBA00004123"/>
    </source>
</evidence>
<accession>A0A8K0K881</accession>
<dbReference type="InterPro" id="IPR001356">
    <property type="entry name" value="HD"/>
</dbReference>
<dbReference type="InterPro" id="IPR009057">
    <property type="entry name" value="Homeodomain-like_sf"/>
</dbReference>
<gene>
    <name evidence="9" type="ORF">J437_LFUL010849</name>
</gene>
<dbReference type="GO" id="GO:0000981">
    <property type="term" value="F:DNA-binding transcription factor activity, RNA polymerase II-specific"/>
    <property type="evidence" value="ECO:0007669"/>
    <property type="project" value="InterPro"/>
</dbReference>
<feature type="compositionally biased region" description="Polar residues" evidence="7">
    <location>
        <begin position="583"/>
        <end position="602"/>
    </location>
</feature>
<organism evidence="9 10">
    <name type="scientific">Ladona fulva</name>
    <name type="common">Scarce chaser dragonfly</name>
    <name type="synonym">Libellula fulva</name>
    <dbReference type="NCBI Taxonomy" id="123851"/>
    <lineage>
        <taxon>Eukaryota</taxon>
        <taxon>Metazoa</taxon>
        <taxon>Ecdysozoa</taxon>
        <taxon>Arthropoda</taxon>
        <taxon>Hexapoda</taxon>
        <taxon>Insecta</taxon>
        <taxon>Pterygota</taxon>
        <taxon>Palaeoptera</taxon>
        <taxon>Odonata</taxon>
        <taxon>Epiprocta</taxon>
        <taxon>Anisoptera</taxon>
        <taxon>Libelluloidea</taxon>
        <taxon>Libellulidae</taxon>
        <taxon>Ladona</taxon>
    </lineage>
</organism>
<evidence type="ECO:0000256" key="3">
    <source>
        <dbReference type="ARBA" id="ARBA00023155"/>
    </source>
</evidence>
<dbReference type="PROSITE" id="PS00027">
    <property type="entry name" value="HOMEOBOX_1"/>
    <property type="match status" value="1"/>
</dbReference>
<sequence>MSRAFFVESLITPKPEKRSPTFTDTIVSSAYDAKIMRSSPSCKEREAITPVLTAEGVTVLEAPPREYNNESASSPQLSNGRKRTSQHAVLEEEVRGATPTRSTSSSVPQPGNTFYPPFSNIAYQINNHILNNLSASHRSPRFFSPPAAMRPSHFPPTAKNSVLHGRTEKSGNGSLNRQGIDTSHSFHERGMVANPERRGLSRKSAGEVSSPVETSTPVTFPPSSYPFPFSKMEAVSQERPSPPCVPSSVYPSPPPYSYPPPSNYPHHPMSLNMFNPTHFSEDNKAASQPSGALQYQRRGLHPPHGLILPTVDVFASFYGCCPIIPPGGPQVPLSAPVVRPVPRSPDSQGRVSVMPGNSAMSPVEKVVDDVPESGKSSRSHKEDPHTTDEDDADSSLSRSCAGISPTRDQEDRQGSGGEESPKEPNTPPGSCKRIRTAFSSGQLLELEREFAASMYLSRLRRIQIAAYLRLSEKQVKIWFQNRRVKFKKEEMGLVGPGQHPLCSDHMQGGSRGATPQRCCCLRSSRRPGVRQSGGGNPEDRPCDKEVKCKEEVMEEEEGERISQEKSKEGSCPSADECPRQSQEDQAGQKFQESNSGYTEMET</sequence>
<dbReference type="Pfam" id="PF00046">
    <property type="entry name" value="Homeodomain"/>
    <property type="match status" value="1"/>
</dbReference>
<dbReference type="CDD" id="cd00086">
    <property type="entry name" value="homeodomain"/>
    <property type="match status" value="1"/>
</dbReference>
<feature type="region of interest" description="Disordered" evidence="7">
    <location>
        <begin position="524"/>
        <end position="602"/>
    </location>
</feature>
<feature type="compositionally biased region" description="Low complexity" evidence="7">
    <location>
        <begin position="335"/>
        <end position="345"/>
    </location>
</feature>
<dbReference type="PANTHER" id="PTHR45664">
    <property type="entry name" value="PROTEIN ZERKNUELLT 1-RELATED"/>
    <property type="match status" value="1"/>
</dbReference>
<dbReference type="PANTHER" id="PTHR45664:SF20">
    <property type="entry name" value="AGAP001560-PA"/>
    <property type="match status" value="1"/>
</dbReference>
<dbReference type="GO" id="GO:0005634">
    <property type="term" value="C:nucleus"/>
    <property type="evidence" value="ECO:0007669"/>
    <property type="project" value="UniProtKB-SubCell"/>
</dbReference>
<keyword evidence="4 5" id="KW-0539">Nucleus</keyword>
<feature type="compositionally biased region" description="Polar residues" evidence="7">
    <location>
        <begin position="99"/>
        <end position="112"/>
    </location>
</feature>
<feature type="compositionally biased region" description="Basic and acidic residues" evidence="7">
    <location>
        <begin position="184"/>
        <end position="199"/>
    </location>
</feature>
<keyword evidence="2 5" id="KW-0238">DNA-binding</keyword>
<evidence type="ECO:0000256" key="4">
    <source>
        <dbReference type="ARBA" id="ARBA00023242"/>
    </source>
</evidence>
<feature type="compositionally biased region" description="Low complexity" evidence="7">
    <location>
        <begin position="208"/>
        <end position="218"/>
    </location>
</feature>
<evidence type="ECO:0000256" key="5">
    <source>
        <dbReference type="PROSITE-ProRule" id="PRU00108"/>
    </source>
</evidence>
<reference evidence="9" key="1">
    <citation type="submission" date="2013-04" db="EMBL/GenBank/DDBJ databases">
        <authorList>
            <person name="Qu J."/>
            <person name="Murali S.C."/>
            <person name="Bandaranaike D."/>
            <person name="Bellair M."/>
            <person name="Blankenburg K."/>
            <person name="Chao H."/>
            <person name="Dinh H."/>
            <person name="Doddapaneni H."/>
            <person name="Downs B."/>
            <person name="Dugan-Rocha S."/>
            <person name="Elkadiri S."/>
            <person name="Gnanaolivu R.D."/>
            <person name="Hernandez B."/>
            <person name="Javaid M."/>
            <person name="Jayaseelan J.C."/>
            <person name="Lee S."/>
            <person name="Li M."/>
            <person name="Ming W."/>
            <person name="Munidasa M."/>
            <person name="Muniz J."/>
            <person name="Nguyen L."/>
            <person name="Ongeri F."/>
            <person name="Osuji N."/>
            <person name="Pu L.-L."/>
            <person name="Puazo M."/>
            <person name="Qu C."/>
            <person name="Quiroz J."/>
            <person name="Raj R."/>
            <person name="Weissenberger G."/>
            <person name="Xin Y."/>
            <person name="Zou X."/>
            <person name="Han Y."/>
            <person name="Richards S."/>
            <person name="Worley K."/>
            <person name="Muzny D."/>
            <person name="Gibbs R."/>
        </authorList>
    </citation>
    <scope>NUCLEOTIDE SEQUENCE</scope>
    <source>
        <strain evidence="9">Sampled in the wild</strain>
    </source>
</reference>
<name>A0A8K0K881_LADFU</name>
<dbReference type="Proteomes" id="UP000792457">
    <property type="component" value="Unassembled WGS sequence"/>
</dbReference>
<feature type="region of interest" description="Disordered" evidence="7">
    <location>
        <begin position="335"/>
        <end position="433"/>
    </location>
</feature>
<evidence type="ECO:0000256" key="7">
    <source>
        <dbReference type="SAM" id="MobiDB-lite"/>
    </source>
</evidence>
<feature type="compositionally biased region" description="Polar residues" evidence="7">
    <location>
        <begin position="69"/>
        <end position="79"/>
    </location>
</feature>
<feature type="DNA-binding region" description="Homeobox" evidence="5">
    <location>
        <begin position="431"/>
        <end position="490"/>
    </location>
</feature>
<evidence type="ECO:0000313" key="9">
    <source>
        <dbReference type="EMBL" id="KAG8230221.1"/>
    </source>
</evidence>
<dbReference type="GO" id="GO:0000978">
    <property type="term" value="F:RNA polymerase II cis-regulatory region sequence-specific DNA binding"/>
    <property type="evidence" value="ECO:0007669"/>
    <property type="project" value="TreeGrafter"/>
</dbReference>
<evidence type="ECO:0000256" key="6">
    <source>
        <dbReference type="RuleBase" id="RU000682"/>
    </source>
</evidence>
<dbReference type="PROSITE" id="PS50071">
    <property type="entry name" value="HOMEOBOX_2"/>
    <property type="match status" value="1"/>
</dbReference>
<evidence type="ECO:0000259" key="8">
    <source>
        <dbReference type="PROSITE" id="PS50071"/>
    </source>
</evidence>
<evidence type="ECO:0000256" key="2">
    <source>
        <dbReference type="ARBA" id="ARBA00023125"/>
    </source>
</evidence>
<dbReference type="InterPro" id="IPR020479">
    <property type="entry name" value="HD_metazoa"/>
</dbReference>
<comment type="subcellular location">
    <subcellularLocation>
        <location evidence="1 5 6">Nucleus</location>
    </subcellularLocation>
</comment>
<feature type="compositionally biased region" description="Basic and acidic residues" evidence="7">
    <location>
        <begin position="559"/>
        <end position="568"/>
    </location>
</feature>
<keyword evidence="3 5" id="KW-0371">Homeobox</keyword>
<dbReference type="AlphaFoldDB" id="A0A8K0K881"/>
<dbReference type="OrthoDB" id="6159439at2759"/>
<feature type="compositionally biased region" description="Polar residues" evidence="7">
    <location>
        <begin position="170"/>
        <end position="183"/>
    </location>
</feature>
<reference evidence="9" key="2">
    <citation type="submission" date="2017-10" db="EMBL/GenBank/DDBJ databases">
        <title>Ladona fulva Genome sequencing and assembly.</title>
        <authorList>
            <person name="Murali S."/>
            <person name="Richards S."/>
            <person name="Bandaranaike D."/>
            <person name="Bellair M."/>
            <person name="Blankenburg K."/>
            <person name="Chao H."/>
            <person name="Dinh H."/>
            <person name="Doddapaneni H."/>
            <person name="Dugan-Rocha S."/>
            <person name="Elkadiri S."/>
            <person name="Gnanaolivu R."/>
            <person name="Hernandez B."/>
            <person name="Skinner E."/>
            <person name="Javaid M."/>
            <person name="Lee S."/>
            <person name="Li M."/>
            <person name="Ming W."/>
            <person name="Munidasa M."/>
            <person name="Muniz J."/>
            <person name="Nguyen L."/>
            <person name="Hughes D."/>
            <person name="Osuji N."/>
            <person name="Pu L.-L."/>
            <person name="Puazo M."/>
            <person name="Qu C."/>
            <person name="Quiroz J."/>
            <person name="Raj R."/>
            <person name="Weissenberger G."/>
            <person name="Xin Y."/>
            <person name="Zou X."/>
            <person name="Han Y."/>
            <person name="Worley K."/>
            <person name="Muzny D."/>
            <person name="Gibbs R."/>
        </authorList>
    </citation>
    <scope>NUCLEOTIDE SEQUENCE</scope>
    <source>
        <strain evidence="9">Sampled in the wild</strain>
    </source>
</reference>
<feature type="domain" description="Homeobox" evidence="8">
    <location>
        <begin position="429"/>
        <end position="489"/>
    </location>
</feature>
<dbReference type="EMBL" id="KZ308472">
    <property type="protein sequence ID" value="KAG8230221.1"/>
    <property type="molecule type" value="Genomic_DNA"/>
</dbReference>
<dbReference type="Gene3D" id="1.10.10.60">
    <property type="entry name" value="Homeodomain-like"/>
    <property type="match status" value="1"/>
</dbReference>
<comment type="caution">
    <text evidence="9">The sequence shown here is derived from an EMBL/GenBank/DDBJ whole genome shotgun (WGS) entry which is preliminary data.</text>
</comment>
<proteinExistence type="predicted"/>
<feature type="region of interest" description="Disordered" evidence="7">
    <location>
        <begin position="146"/>
        <end position="219"/>
    </location>
</feature>
<evidence type="ECO:0000313" key="10">
    <source>
        <dbReference type="Proteomes" id="UP000792457"/>
    </source>
</evidence>
<protein>
    <recommendedName>
        <fullName evidence="8">Homeobox domain-containing protein</fullName>
    </recommendedName>
</protein>
<feature type="compositionally biased region" description="Basic and acidic residues" evidence="7">
    <location>
        <begin position="537"/>
        <end position="551"/>
    </location>
</feature>
<dbReference type="InterPro" id="IPR017970">
    <property type="entry name" value="Homeobox_CS"/>
</dbReference>
<keyword evidence="10" id="KW-1185">Reference proteome</keyword>
<dbReference type="SMART" id="SM00389">
    <property type="entry name" value="HOX"/>
    <property type="match status" value="1"/>
</dbReference>